<evidence type="ECO:0000259" key="6">
    <source>
        <dbReference type="Pfam" id="PF00889"/>
    </source>
</evidence>
<dbReference type="SUPFAM" id="SSF54713">
    <property type="entry name" value="Elongation factor Ts (EF-Ts), dimerisation domain"/>
    <property type="match status" value="1"/>
</dbReference>
<comment type="similarity">
    <text evidence="1 5">Belongs to the EF-Ts family.</text>
</comment>
<comment type="subcellular location">
    <subcellularLocation>
        <location evidence="5">Cytoplasm</location>
    </subcellularLocation>
</comment>
<dbReference type="PROSITE" id="PS01126">
    <property type="entry name" value="EF_TS_1"/>
    <property type="match status" value="1"/>
</dbReference>
<dbReference type="Gene3D" id="1.10.286.20">
    <property type="match status" value="1"/>
</dbReference>
<dbReference type="PANTHER" id="PTHR11741:SF0">
    <property type="entry name" value="ELONGATION FACTOR TS, MITOCHONDRIAL"/>
    <property type="match status" value="1"/>
</dbReference>
<dbReference type="InterPro" id="IPR001816">
    <property type="entry name" value="Transl_elong_EFTs/EF1B"/>
</dbReference>
<dbReference type="InterPro" id="IPR014039">
    <property type="entry name" value="Transl_elong_EFTs/EF1B_dimer"/>
</dbReference>
<evidence type="ECO:0000256" key="5">
    <source>
        <dbReference type="HAMAP-Rule" id="MF_00050"/>
    </source>
</evidence>
<dbReference type="SUPFAM" id="SSF46934">
    <property type="entry name" value="UBA-like"/>
    <property type="match status" value="1"/>
</dbReference>
<dbReference type="InterPro" id="IPR018101">
    <property type="entry name" value="Transl_elong_Ts_CS"/>
</dbReference>
<dbReference type="GO" id="GO:0005737">
    <property type="term" value="C:cytoplasm"/>
    <property type="evidence" value="ECO:0007669"/>
    <property type="project" value="UniProtKB-SubCell"/>
</dbReference>
<dbReference type="GO" id="GO:0003746">
    <property type="term" value="F:translation elongation factor activity"/>
    <property type="evidence" value="ECO:0007669"/>
    <property type="project" value="UniProtKB-UniRule"/>
</dbReference>
<comment type="caution">
    <text evidence="7">The sequence shown here is derived from an EMBL/GenBank/DDBJ whole genome shotgun (WGS) entry which is preliminary data.</text>
</comment>
<evidence type="ECO:0000313" key="7">
    <source>
        <dbReference type="EMBL" id="OGD78575.1"/>
    </source>
</evidence>
<keyword evidence="3 5" id="KW-0251">Elongation factor</keyword>
<dbReference type="HAMAP" id="MF_00050">
    <property type="entry name" value="EF_Ts"/>
    <property type="match status" value="1"/>
</dbReference>
<dbReference type="FunFam" id="1.10.8.10:FF:000001">
    <property type="entry name" value="Elongation factor Ts"/>
    <property type="match status" value="1"/>
</dbReference>
<protein>
    <recommendedName>
        <fullName evidence="2 5">Elongation factor Ts</fullName>
        <shortName evidence="5">EF-Ts</shortName>
    </recommendedName>
</protein>
<evidence type="ECO:0000256" key="2">
    <source>
        <dbReference type="ARBA" id="ARBA00016956"/>
    </source>
</evidence>
<keyword evidence="5" id="KW-0963">Cytoplasm</keyword>
<name>A0A1F5FFY1_9BACT</name>
<organism evidence="7 8">
    <name type="scientific">Candidatus Coatesbacteria bacterium RBG_13_66_14</name>
    <dbReference type="NCBI Taxonomy" id="1817816"/>
    <lineage>
        <taxon>Bacteria</taxon>
        <taxon>Candidatus Coatesiibacteriota</taxon>
    </lineage>
</organism>
<dbReference type="FunFam" id="1.10.286.20:FF:000001">
    <property type="entry name" value="Elongation factor Ts"/>
    <property type="match status" value="1"/>
</dbReference>
<dbReference type="Gene3D" id="3.30.479.20">
    <property type="entry name" value="Elongation factor Ts, dimerisation domain"/>
    <property type="match status" value="1"/>
</dbReference>
<dbReference type="STRING" id="1817816.A2Y64_02855"/>
<dbReference type="Pfam" id="PF00889">
    <property type="entry name" value="EF_TS"/>
    <property type="match status" value="1"/>
</dbReference>
<dbReference type="InterPro" id="IPR036402">
    <property type="entry name" value="EF-Ts_dimer_sf"/>
</dbReference>
<reference evidence="7 8" key="1">
    <citation type="journal article" date="2016" name="Nat. Commun.">
        <title>Thousands of microbial genomes shed light on interconnected biogeochemical processes in an aquifer system.</title>
        <authorList>
            <person name="Anantharaman K."/>
            <person name="Brown C.T."/>
            <person name="Hug L.A."/>
            <person name="Sharon I."/>
            <person name="Castelle C.J."/>
            <person name="Probst A.J."/>
            <person name="Thomas B.C."/>
            <person name="Singh A."/>
            <person name="Wilkins M.J."/>
            <person name="Karaoz U."/>
            <person name="Brodie E.L."/>
            <person name="Williams K.H."/>
            <person name="Hubbard S.S."/>
            <person name="Banfield J.F."/>
        </authorList>
    </citation>
    <scope>NUCLEOTIDE SEQUENCE [LARGE SCALE GENOMIC DNA]</scope>
</reference>
<evidence type="ECO:0000256" key="3">
    <source>
        <dbReference type="ARBA" id="ARBA00022768"/>
    </source>
</evidence>
<sequence>MAEISALQVMALRKKTGAGIVDCKKALAESDGDETRAVEYLRVKGLATADKKSGRCADEGLIHTYVHAGGKLGVMLELRCETDFVARTDDFKALAKDLCMQVAAMAPLAVDADCFPPEALEAERRVYAEQAAESGKPPQVVEKMVEGKIQKYLKENALLNQTFVKNQPEEKDRTVQDYIKQHVAKLGENIQVARFVRFQLGEES</sequence>
<evidence type="ECO:0000256" key="4">
    <source>
        <dbReference type="ARBA" id="ARBA00022917"/>
    </source>
</evidence>
<gene>
    <name evidence="5 7" type="primary">tsf</name>
    <name evidence="7" type="ORF">A2Y64_02855</name>
</gene>
<feature type="region of interest" description="Involved in Mg(2+) ion dislocation from EF-Tu" evidence="5">
    <location>
        <begin position="82"/>
        <end position="85"/>
    </location>
</feature>
<evidence type="ECO:0000313" key="8">
    <source>
        <dbReference type="Proteomes" id="UP000177187"/>
    </source>
</evidence>
<dbReference type="CDD" id="cd14275">
    <property type="entry name" value="UBA_EF-Ts"/>
    <property type="match status" value="1"/>
</dbReference>
<dbReference type="AlphaFoldDB" id="A0A1F5FFY1"/>
<dbReference type="PANTHER" id="PTHR11741">
    <property type="entry name" value="ELONGATION FACTOR TS"/>
    <property type="match status" value="1"/>
</dbReference>
<dbReference type="Gene3D" id="1.10.8.10">
    <property type="entry name" value="DNA helicase RuvA subunit, C-terminal domain"/>
    <property type="match status" value="1"/>
</dbReference>
<feature type="domain" description="Translation elongation factor EFTs/EF1B dimerisation" evidence="6">
    <location>
        <begin position="58"/>
        <end position="202"/>
    </location>
</feature>
<proteinExistence type="inferred from homology"/>
<keyword evidence="4 5" id="KW-0648">Protein biosynthesis</keyword>
<dbReference type="InterPro" id="IPR009060">
    <property type="entry name" value="UBA-like_sf"/>
</dbReference>
<accession>A0A1F5FFY1</accession>
<comment type="function">
    <text evidence="5">Associates with the EF-Tu.GDP complex and induces the exchange of GDP to GTP. It remains bound to the aminoacyl-tRNA.EF-Tu.GTP complex up to the GTP hydrolysis stage on the ribosome.</text>
</comment>
<dbReference type="EMBL" id="MFAF01000031">
    <property type="protein sequence ID" value="OGD78575.1"/>
    <property type="molecule type" value="Genomic_DNA"/>
</dbReference>
<dbReference type="Proteomes" id="UP000177187">
    <property type="component" value="Unassembled WGS sequence"/>
</dbReference>
<evidence type="ECO:0000256" key="1">
    <source>
        <dbReference type="ARBA" id="ARBA00005532"/>
    </source>
</evidence>